<protein>
    <recommendedName>
        <fullName evidence="5">5-formyltetrahydrofolate cyclo-ligase</fullName>
        <ecNumber evidence="5">6.3.3.2</ecNumber>
    </recommendedName>
</protein>
<evidence type="ECO:0000256" key="3">
    <source>
        <dbReference type="ARBA" id="ARBA00022840"/>
    </source>
</evidence>
<dbReference type="GO" id="GO:0046872">
    <property type="term" value="F:metal ion binding"/>
    <property type="evidence" value="ECO:0007669"/>
    <property type="project" value="UniProtKB-KW"/>
</dbReference>
<reference evidence="7" key="1">
    <citation type="submission" date="2018-03" db="EMBL/GenBank/DDBJ databases">
        <title>New taxa in the Lactobacillus gasseri group.</title>
        <authorList>
            <person name="Tanizawa Y."/>
            <person name="Tohno M."/>
            <person name="Endo A."/>
            <person name="Arita M."/>
        </authorList>
    </citation>
    <scope>NUCLEOTIDE SEQUENCE [LARGE SCALE GENOMIC DNA]</scope>
    <source>
        <strain evidence="7">DSM 24759</strain>
    </source>
</reference>
<dbReference type="EC" id="6.3.3.2" evidence="5"/>
<comment type="cofactor">
    <cofactor evidence="5">
        <name>Mg(2+)</name>
        <dbReference type="ChEBI" id="CHEBI:18420"/>
    </cofactor>
</comment>
<dbReference type="PANTHER" id="PTHR23407">
    <property type="entry name" value="ATPASE INHIBITOR/5-FORMYLTETRAHYDROFOLATE CYCLO-LIGASE"/>
    <property type="match status" value="1"/>
</dbReference>
<keyword evidence="3 4" id="KW-0067">ATP-binding</keyword>
<dbReference type="SUPFAM" id="SSF100950">
    <property type="entry name" value="NagB/RpiA/CoA transferase-like"/>
    <property type="match status" value="1"/>
</dbReference>
<dbReference type="GO" id="GO:0009396">
    <property type="term" value="P:folic acid-containing compound biosynthetic process"/>
    <property type="evidence" value="ECO:0007669"/>
    <property type="project" value="TreeGrafter"/>
</dbReference>
<dbReference type="PANTHER" id="PTHR23407:SF1">
    <property type="entry name" value="5-FORMYLTETRAHYDROFOLATE CYCLO-LIGASE"/>
    <property type="match status" value="1"/>
</dbReference>
<feature type="binding site" evidence="4">
    <location>
        <position position="56"/>
    </location>
    <ligand>
        <name>substrate</name>
    </ligand>
</feature>
<proteinExistence type="inferred from homology"/>
<keyword evidence="2 4" id="KW-0547">Nucleotide-binding</keyword>
<evidence type="ECO:0000256" key="5">
    <source>
        <dbReference type="RuleBase" id="RU361279"/>
    </source>
</evidence>
<dbReference type="InterPro" id="IPR002698">
    <property type="entry name" value="FTHF_cligase"/>
</dbReference>
<evidence type="ECO:0000256" key="1">
    <source>
        <dbReference type="ARBA" id="ARBA00010638"/>
    </source>
</evidence>
<dbReference type="EMBL" id="BFBY01000002">
    <property type="protein sequence ID" value="GBG04451.1"/>
    <property type="molecule type" value="Genomic_DNA"/>
</dbReference>
<dbReference type="Proteomes" id="UP000257317">
    <property type="component" value="Unassembled WGS sequence"/>
</dbReference>
<name>A0A2Z6T781_9LACO</name>
<comment type="caution">
    <text evidence="6">The sequence shown here is derived from an EMBL/GenBank/DDBJ whole genome shotgun (WGS) entry which is preliminary data.</text>
</comment>
<dbReference type="GO" id="GO:0035999">
    <property type="term" value="P:tetrahydrofolate interconversion"/>
    <property type="evidence" value="ECO:0007669"/>
    <property type="project" value="TreeGrafter"/>
</dbReference>
<dbReference type="PIRSF" id="PIRSF006806">
    <property type="entry name" value="FTHF_cligase"/>
    <property type="match status" value="1"/>
</dbReference>
<keyword evidence="5" id="KW-0460">Magnesium</keyword>
<comment type="similarity">
    <text evidence="1 5">Belongs to the 5-formyltetrahydrofolate cyclo-ligase family.</text>
</comment>
<dbReference type="NCBIfam" id="TIGR02727">
    <property type="entry name" value="MTHFS_bact"/>
    <property type="match status" value="1"/>
</dbReference>
<accession>A0A2Z6T781</accession>
<evidence type="ECO:0000256" key="4">
    <source>
        <dbReference type="PIRSR" id="PIRSR006806-1"/>
    </source>
</evidence>
<feature type="binding site" evidence="4">
    <location>
        <begin position="4"/>
        <end position="8"/>
    </location>
    <ligand>
        <name>ATP</name>
        <dbReference type="ChEBI" id="CHEBI:30616"/>
    </ligand>
</feature>
<evidence type="ECO:0000313" key="6">
    <source>
        <dbReference type="EMBL" id="GBG04451.1"/>
    </source>
</evidence>
<dbReference type="RefSeq" id="WP_117117799.1">
    <property type="nucleotide sequence ID" value="NZ_BFBY01000002.1"/>
</dbReference>
<gene>
    <name evidence="6" type="ORF">LrDSM24759_03650</name>
</gene>
<organism evidence="6 7">
    <name type="scientific">Lactobacillus rodentium</name>
    <dbReference type="NCBI Taxonomy" id="947835"/>
    <lineage>
        <taxon>Bacteria</taxon>
        <taxon>Bacillati</taxon>
        <taxon>Bacillota</taxon>
        <taxon>Bacilli</taxon>
        <taxon>Lactobacillales</taxon>
        <taxon>Lactobacillaceae</taxon>
        <taxon>Lactobacillus</taxon>
    </lineage>
</organism>
<dbReference type="GO" id="GO:0005524">
    <property type="term" value="F:ATP binding"/>
    <property type="evidence" value="ECO:0007669"/>
    <property type="project" value="UniProtKB-KW"/>
</dbReference>
<dbReference type="GO" id="GO:0030272">
    <property type="term" value="F:5-formyltetrahydrofolate cyclo-ligase activity"/>
    <property type="evidence" value="ECO:0007669"/>
    <property type="project" value="UniProtKB-EC"/>
</dbReference>
<dbReference type="InterPro" id="IPR037171">
    <property type="entry name" value="NagB/RpiA_transferase-like"/>
</dbReference>
<sequence length="190" mass="21943">MIDKTTFRQKQINLLTNFAQTSRKLAEDQILATKFLQHPLTKKAQKIAITFAMPLEVNTQPIIRSLWEQGKEVYIPRVLPKRQMEFTQYKPETKLTKSKFGVWENWNENVKVSSQLDLMVVPGLAFSLNNNERLGFGGGYYDRYLAKHDLQTVALVNSKQLVASPQWPVEDFDIDLKQLILTDEDKDNGN</sequence>
<dbReference type="AlphaFoldDB" id="A0A2Z6T781"/>
<evidence type="ECO:0000313" key="7">
    <source>
        <dbReference type="Proteomes" id="UP000257317"/>
    </source>
</evidence>
<keyword evidence="6" id="KW-0436">Ligase</keyword>
<dbReference type="InterPro" id="IPR024185">
    <property type="entry name" value="FTHF_cligase-like_sf"/>
</dbReference>
<keyword evidence="7" id="KW-1185">Reference proteome</keyword>
<dbReference type="OrthoDB" id="9801938at2"/>
<dbReference type="Gene3D" id="3.40.50.10420">
    <property type="entry name" value="NagB/RpiA/CoA transferase-like"/>
    <property type="match status" value="1"/>
</dbReference>
<evidence type="ECO:0000256" key="2">
    <source>
        <dbReference type="ARBA" id="ARBA00022741"/>
    </source>
</evidence>
<comment type="catalytic activity">
    <reaction evidence="5">
        <text>(6S)-5-formyl-5,6,7,8-tetrahydrofolate + ATP = (6R)-5,10-methenyltetrahydrofolate + ADP + phosphate</text>
        <dbReference type="Rhea" id="RHEA:10488"/>
        <dbReference type="ChEBI" id="CHEBI:30616"/>
        <dbReference type="ChEBI" id="CHEBI:43474"/>
        <dbReference type="ChEBI" id="CHEBI:57455"/>
        <dbReference type="ChEBI" id="CHEBI:57457"/>
        <dbReference type="ChEBI" id="CHEBI:456216"/>
        <dbReference type="EC" id="6.3.3.2"/>
    </reaction>
</comment>
<feature type="binding site" evidence="4">
    <location>
        <begin position="133"/>
        <end position="141"/>
    </location>
    <ligand>
        <name>ATP</name>
        <dbReference type="ChEBI" id="CHEBI:30616"/>
    </ligand>
</feature>
<dbReference type="Pfam" id="PF01812">
    <property type="entry name" value="5-FTHF_cyc-lig"/>
    <property type="match status" value="1"/>
</dbReference>
<keyword evidence="5" id="KW-0479">Metal-binding</keyword>